<feature type="compositionally biased region" description="Pro residues" evidence="1">
    <location>
        <begin position="46"/>
        <end position="61"/>
    </location>
</feature>
<feature type="compositionally biased region" description="Polar residues" evidence="1">
    <location>
        <begin position="161"/>
        <end position="172"/>
    </location>
</feature>
<evidence type="ECO:0000256" key="1">
    <source>
        <dbReference type="SAM" id="MobiDB-lite"/>
    </source>
</evidence>
<organism evidence="2">
    <name type="scientific">Tanacetum cinerariifolium</name>
    <name type="common">Dalmatian daisy</name>
    <name type="synonym">Chrysanthemum cinerariifolium</name>
    <dbReference type="NCBI Taxonomy" id="118510"/>
    <lineage>
        <taxon>Eukaryota</taxon>
        <taxon>Viridiplantae</taxon>
        <taxon>Streptophyta</taxon>
        <taxon>Embryophyta</taxon>
        <taxon>Tracheophyta</taxon>
        <taxon>Spermatophyta</taxon>
        <taxon>Magnoliopsida</taxon>
        <taxon>eudicotyledons</taxon>
        <taxon>Gunneridae</taxon>
        <taxon>Pentapetalae</taxon>
        <taxon>asterids</taxon>
        <taxon>campanulids</taxon>
        <taxon>Asterales</taxon>
        <taxon>Asteraceae</taxon>
        <taxon>Asteroideae</taxon>
        <taxon>Anthemideae</taxon>
        <taxon>Anthemidinae</taxon>
        <taxon>Tanacetum</taxon>
    </lineage>
</organism>
<reference evidence="2" key="1">
    <citation type="journal article" date="2019" name="Sci. Rep.">
        <title>Draft genome of Tanacetum cinerariifolium, the natural source of mosquito coil.</title>
        <authorList>
            <person name="Yamashiro T."/>
            <person name="Shiraishi A."/>
            <person name="Satake H."/>
            <person name="Nakayama K."/>
        </authorList>
    </citation>
    <scope>NUCLEOTIDE SEQUENCE</scope>
</reference>
<accession>A0A699IW54</accession>
<feature type="region of interest" description="Disordered" evidence="1">
    <location>
        <begin position="22"/>
        <end position="71"/>
    </location>
</feature>
<feature type="region of interest" description="Disordered" evidence="1">
    <location>
        <begin position="145"/>
        <end position="172"/>
    </location>
</feature>
<sequence length="453" mass="49956">MLIEQDIEEGGDAEEHVQDVIDDDVAQGDDTAAYGEVPTVFQEPSIPSPTLPNPPPQPPQYLPSTSQGRIIDKMDKDDDVALMDDKEEYKKEEEAKVVEDDQEDELAEVHEVVDVVTTAKLITEVNMLSFSGRAVPLFDSMQVHQGESSGTLTEPHHTPSPEAQQSPQHDLSSSILPSVTTAIIPIVIPTEIPTLRQYSRRSRIAQYLALPTAADEPASPLRDDSQGEACLTVSGLEAGHDRANIIKTSALSHDSTPRVTSLAADEGSMQHQLTELTDLYTRLQRQQTDIATKIAAHDLEISNLKARIKMLEDKDAKDAKPSGEDATIKGRSLEIGEEVGVERNTKRGSNDTEELVNVLTSLDAVSIITSRVQVASVPLLQKLPLEDQRRSEQIARDAETARIHAEEELHMLIDGLDKNNETIAKEDLTQLWTLVRETLSIRQAASDKKKELW</sequence>
<comment type="caution">
    <text evidence="2">The sequence shown here is derived from an EMBL/GenBank/DDBJ whole genome shotgun (WGS) entry which is preliminary data.</text>
</comment>
<feature type="non-terminal residue" evidence="2">
    <location>
        <position position="453"/>
    </location>
</feature>
<name>A0A699IW54_TANCI</name>
<proteinExistence type="predicted"/>
<dbReference type="AlphaFoldDB" id="A0A699IW54"/>
<evidence type="ECO:0000313" key="2">
    <source>
        <dbReference type="EMBL" id="GEZ91101.1"/>
    </source>
</evidence>
<protein>
    <submittedName>
        <fullName evidence="2">Uncharacterized protein</fullName>
    </submittedName>
</protein>
<dbReference type="EMBL" id="BKCJ010340853">
    <property type="protein sequence ID" value="GEZ91101.1"/>
    <property type="molecule type" value="Genomic_DNA"/>
</dbReference>
<gene>
    <name evidence="2" type="ORF">Tci_563074</name>
</gene>